<dbReference type="InterPro" id="IPR016197">
    <property type="entry name" value="Chromo-like_dom_sf"/>
</dbReference>
<dbReference type="Proteomes" id="UP001239994">
    <property type="component" value="Unassembled WGS sequence"/>
</dbReference>
<name>A0AAD8YP81_9TELE</name>
<dbReference type="GO" id="GO:0005634">
    <property type="term" value="C:nucleus"/>
    <property type="evidence" value="ECO:0007669"/>
    <property type="project" value="UniProtKB-SubCell"/>
</dbReference>
<evidence type="ECO:0000256" key="1">
    <source>
        <dbReference type="ARBA" id="ARBA00004123"/>
    </source>
</evidence>
<dbReference type="Gene3D" id="2.40.50.40">
    <property type="match status" value="1"/>
</dbReference>
<reference evidence="3" key="1">
    <citation type="submission" date="2023-03" db="EMBL/GenBank/DDBJ databases">
        <title>Electrophorus voltai genome.</title>
        <authorList>
            <person name="Bian C."/>
        </authorList>
    </citation>
    <scope>NUCLEOTIDE SEQUENCE</scope>
    <source>
        <strain evidence="3">CB-2022</strain>
        <tissue evidence="3">Muscle</tissue>
    </source>
</reference>
<evidence type="ECO:0000313" key="4">
    <source>
        <dbReference type="Proteomes" id="UP001239994"/>
    </source>
</evidence>
<comment type="subcellular location">
    <subcellularLocation>
        <location evidence="1">Nucleus</location>
    </subcellularLocation>
</comment>
<dbReference type="Pfam" id="PF00385">
    <property type="entry name" value="Chromo"/>
    <property type="match status" value="1"/>
</dbReference>
<feature type="domain" description="Chromo" evidence="2">
    <location>
        <begin position="51"/>
        <end position="109"/>
    </location>
</feature>
<dbReference type="AlphaFoldDB" id="A0AAD8YP81"/>
<evidence type="ECO:0000259" key="2">
    <source>
        <dbReference type="PROSITE" id="PS50013"/>
    </source>
</evidence>
<sequence>MSYKLQLPHRYRINPTFHVPLLKPVHYSPLSAAMTPITPPAPVEIDSEPAYAIPVLLDSQRHNRTLQYLINWEGYGPEEQSWVPIVDVLDPSMLVDFHAAHPDRPDPWGQGRPRTTRPQASDFISYLTLGHLLNITLCIDLGLT</sequence>
<organism evidence="3 4">
    <name type="scientific">Electrophorus voltai</name>
    <dbReference type="NCBI Taxonomy" id="2609070"/>
    <lineage>
        <taxon>Eukaryota</taxon>
        <taxon>Metazoa</taxon>
        <taxon>Chordata</taxon>
        <taxon>Craniata</taxon>
        <taxon>Vertebrata</taxon>
        <taxon>Euteleostomi</taxon>
        <taxon>Actinopterygii</taxon>
        <taxon>Neopterygii</taxon>
        <taxon>Teleostei</taxon>
        <taxon>Ostariophysi</taxon>
        <taxon>Gymnotiformes</taxon>
        <taxon>Gymnotoidei</taxon>
        <taxon>Gymnotidae</taxon>
        <taxon>Electrophorus</taxon>
    </lineage>
</organism>
<gene>
    <name evidence="3" type="ORF">P4O66_020000</name>
</gene>
<dbReference type="EMBL" id="JAROKS010000394">
    <property type="protein sequence ID" value="KAK1784236.1"/>
    <property type="molecule type" value="Genomic_DNA"/>
</dbReference>
<dbReference type="InterPro" id="IPR000953">
    <property type="entry name" value="Chromo/chromo_shadow_dom"/>
</dbReference>
<accession>A0AAD8YP81</accession>
<comment type="caution">
    <text evidence="3">The sequence shown here is derived from an EMBL/GenBank/DDBJ whole genome shotgun (WGS) entry which is preliminary data.</text>
</comment>
<dbReference type="SUPFAM" id="SSF54160">
    <property type="entry name" value="Chromo domain-like"/>
    <property type="match status" value="1"/>
</dbReference>
<dbReference type="InterPro" id="IPR023780">
    <property type="entry name" value="Chromo_domain"/>
</dbReference>
<evidence type="ECO:0000313" key="3">
    <source>
        <dbReference type="EMBL" id="KAK1784236.1"/>
    </source>
</evidence>
<protein>
    <recommendedName>
        <fullName evidence="2">Chromo domain-containing protein</fullName>
    </recommendedName>
</protein>
<dbReference type="PROSITE" id="PS50013">
    <property type="entry name" value="CHROMO_2"/>
    <property type="match status" value="1"/>
</dbReference>
<keyword evidence="4" id="KW-1185">Reference proteome</keyword>
<proteinExistence type="predicted"/>